<dbReference type="OrthoDB" id="1748554at2759"/>
<keyword evidence="2" id="KW-1185">Reference proteome</keyword>
<name>A0A834L9H9_RHOSS</name>
<sequence>MSLEIFQLKNIAQPLAKYDVGNGQNTFLWLDFWHPIGPLFQLLQHFGNKSGLQYGKIPYCSGFLYYLSCVSGPIQQNNKSVEAVILGIVVDVRACLMGWTQVPNSVENKSLCRVWVLSSIIHVASMHEENASSSSLE</sequence>
<reference evidence="1" key="1">
    <citation type="submission" date="2019-11" db="EMBL/GenBank/DDBJ databases">
        <authorList>
            <person name="Liu Y."/>
            <person name="Hou J."/>
            <person name="Li T.-Q."/>
            <person name="Guan C.-H."/>
            <person name="Wu X."/>
            <person name="Wu H.-Z."/>
            <person name="Ling F."/>
            <person name="Zhang R."/>
            <person name="Shi X.-G."/>
            <person name="Ren J.-P."/>
            <person name="Chen E.-F."/>
            <person name="Sun J.-M."/>
        </authorList>
    </citation>
    <scope>NUCLEOTIDE SEQUENCE</scope>
    <source>
        <strain evidence="1">Adult_tree_wgs_1</strain>
        <tissue evidence="1">Leaves</tissue>
    </source>
</reference>
<organism evidence="1 2">
    <name type="scientific">Rhododendron simsii</name>
    <name type="common">Sims's rhododendron</name>
    <dbReference type="NCBI Taxonomy" id="118357"/>
    <lineage>
        <taxon>Eukaryota</taxon>
        <taxon>Viridiplantae</taxon>
        <taxon>Streptophyta</taxon>
        <taxon>Embryophyta</taxon>
        <taxon>Tracheophyta</taxon>
        <taxon>Spermatophyta</taxon>
        <taxon>Magnoliopsida</taxon>
        <taxon>eudicotyledons</taxon>
        <taxon>Gunneridae</taxon>
        <taxon>Pentapetalae</taxon>
        <taxon>asterids</taxon>
        <taxon>Ericales</taxon>
        <taxon>Ericaceae</taxon>
        <taxon>Ericoideae</taxon>
        <taxon>Rhodoreae</taxon>
        <taxon>Rhododendron</taxon>
    </lineage>
</organism>
<protein>
    <submittedName>
        <fullName evidence="1">Uncharacterized protein</fullName>
    </submittedName>
</protein>
<dbReference type="Proteomes" id="UP000626092">
    <property type="component" value="Unassembled WGS sequence"/>
</dbReference>
<proteinExistence type="predicted"/>
<evidence type="ECO:0000313" key="2">
    <source>
        <dbReference type="Proteomes" id="UP000626092"/>
    </source>
</evidence>
<evidence type="ECO:0000313" key="1">
    <source>
        <dbReference type="EMBL" id="KAF7124086.1"/>
    </source>
</evidence>
<accession>A0A834L9H9</accession>
<comment type="caution">
    <text evidence="1">The sequence shown here is derived from an EMBL/GenBank/DDBJ whole genome shotgun (WGS) entry which is preliminary data.</text>
</comment>
<gene>
    <name evidence="1" type="ORF">RHSIM_Rhsim12G0146400</name>
</gene>
<dbReference type="EMBL" id="WJXA01000012">
    <property type="protein sequence ID" value="KAF7124086.1"/>
    <property type="molecule type" value="Genomic_DNA"/>
</dbReference>
<dbReference type="AlphaFoldDB" id="A0A834L9H9"/>